<proteinExistence type="predicted"/>
<reference evidence="1" key="1">
    <citation type="submission" date="2021-03" db="EMBL/GenBank/DDBJ databases">
        <title>Draft genome sequence of rust myrtle Austropuccinia psidii MF-1, a brazilian biotype.</title>
        <authorList>
            <person name="Quecine M.C."/>
            <person name="Pachon D.M.R."/>
            <person name="Bonatelli M.L."/>
            <person name="Correr F.H."/>
            <person name="Franceschini L.M."/>
            <person name="Leite T.F."/>
            <person name="Margarido G.R.A."/>
            <person name="Almeida C.A."/>
            <person name="Ferrarezi J.A."/>
            <person name="Labate C.A."/>
        </authorList>
    </citation>
    <scope>NUCLEOTIDE SEQUENCE</scope>
    <source>
        <strain evidence="1">MF-1</strain>
    </source>
</reference>
<gene>
    <name evidence="1" type="ORF">O181_130380</name>
</gene>
<dbReference type="AlphaFoldDB" id="A0A9Q3L3L8"/>
<comment type="caution">
    <text evidence="1">The sequence shown here is derived from an EMBL/GenBank/DDBJ whole genome shotgun (WGS) entry which is preliminary data.</text>
</comment>
<evidence type="ECO:0000313" key="2">
    <source>
        <dbReference type="Proteomes" id="UP000765509"/>
    </source>
</evidence>
<organism evidence="1 2">
    <name type="scientific">Austropuccinia psidii MF-1</name>
    <dbReference type="NCBI Taxonomy" id="1389203"/>
    <lineage>
        <taxon>Eukaryota</taxon>
        <taxon>Fungi</taxon>
        <taxon>Dikarya</taxon>
        <taxon>Basidiomycota</taxon>
        <taxon>Pucciniomycotina</taxon>
        <taxon>Pucciniomycetes</taxon>
        <taxon>Pucciniales</taxon>
        <taxon>Sphaerophragmiaceae</taxon>
        <taxon>Austropuccinia</taxon>
    </lineage>
</organism>
<name>A0A9Q3L3L8_9BASI</name>
<keyword evidence="2" id="KW-1185">Reference proteome</keyword>
<protein>
    <submittedName>
        <fullName evidence="1">Uncharacterized protein</fullName>
    </submittedName>
</protein>
<sequence length="101" mass="11493">MEENFIRLEERSQGYSPVTTLDTQNLQKGKRKSESLIKTKKWTGIAPQRPRKPHSYASIQVKPTLITYKGKMTVTTPVVTSKGKFLKAAERKFVQGTVRGR</sequence>
<accession>A0A9Q3L3L8</accession>
<dbReference type="EMBL" id="AVOT02139488">
    <property type="protein sequence ID" value="MBW0590665.1"/>
    <property type="molecule type" value="Genomic_DNA"/>
</dbReference>
<dbReference type="Proteomes" id="UP000765509">
    <property type="component" value="Unassembled WGS sequence"/>
</dbReference>
<evidence type="ECO:0000313" key="1">
    <source>
        <dbReference type="EMBL" id="MBW0590665.1"/>
    </source>
</evidence>